<dbReference type="KEGG" id="caa:Caka_0307"/>
<dbReference type="RefSeq" id="WP_013042058.1">
    <property type="nucleotide sequence ID" value="NC_014008.1"/>
</dbReference>
<evidence type="ECO:0000313" key="3">
    <source>
        <dbReference type="Proteomes" id="UP000000925"/>
    </source>
</evidence>
<dbReference type="HOGENOM" id="CLU_1406649_0_0_0"/>
<gene>
    <name evidence="2" type="ordered locus">Caka_0307</name>
</gene>
<protein>
    <submittedName>
        <fullName evidence="2">Uncharacterized protein</fullName>
    </submittedName>
</protein>
<dbReference type="EMBL" id="CP001998">
    <property type="protein sequence ID" value="ADE53332.1"/>
    <property type="molecule type" value="Genomic_DNA"/>
</dbReference>
<reference evidence="2 3" key="1">
    <citation type="journal article" date="2010" name="Stand. Genomic Sci.">
        <title>Complete genome sequence of Coraliomargarita akajimensis type strain (04OKA010-24).</title>
        <authorList>
            <person name="Mavromatis K."/>
            <person name="Abt B."/>
            <person name="Brambilla E."/>
            <person name="Lapidus A."/>
            <person name="Copeland A."/>
            <person name="Deshpande S."/>
            <person name="Nolan M."/>
            <person name="Lucas S."/>
            <person name="Tice H."/>
            <person name="Cheng J.F."/>
            <person name="Han C."/>
            <person name="Detter J.C."/>
            <person name="Woyke T."/>
            <person name="Goodwin L."/>
            <person name="Pitluck S."/>
            <person name="Held B."/>
            <person name="Brettin T."/>
            <person name="Tapia R."/>
            <person name="Ivanova N."/>
            <person name="Mikhailova N."/>
            <person name="Pati A."/>
            <person name="Liolios K."/>
            <person name="Chen A."/>
            <person name="Palaniappan K."/>
            <person name="Land M."/>
            <person name="Hauser L."/>
            <person name="Chang Y.J."/>
            <person name="Jeffries C.D."/>
            <person name="Rohde M."/>
            <person name="Goker M."/>
            <person name="Bristow J."/>
            <person name="Eisen J.A."/>
            <person name="Markowitz V."/>
            <person name="Hugenholtz P."/>
            <person name="Klenk H.P."/>
            <person name="Kyrpides N.C."/>
        </authorList>
    </citation>
    <scope>NUCLEOTIDE SEQUENCE [LARGE SCALE GENOMIC DNA]</scope>
    <source>
        <strain evidence="3">DSM 45221 / IAM 15411 / JCM 23193 / KCTC 12865</strain>
    </source>
</reference>
<dbReference type="Proteomes" id="UP000000925">
    <property type="component" value="Chromosome"/>
</dbReference>
<organism evidence="2 3">
    <name type="scientific">Coraliomargarita akajimensis (strain DSM 45221 / IAM 15411 / JCM 23193 / KCTC 12865 / 04OKA010-24)</name>
    <dbReference type="NCBI Taxonomy" id="583355"/>
    <lineage>
        <taxon>Bacteria</taxon>
        <taxon>Pseudomonadati</taxon>
        <taxon>Verrucomicrobiota</taxon>
        <taxon>Opitutia</taxon>
        <taxon>Puniceicoccales</taxon>
        <taxon>Coraliomargaritaceae</taxon>
        <taxon>Coraliomargarita</taxon>
    </lineage>
</organism>
<accession>D5EMC6</accession>
<keyword evidence="3" id="KW-1185">Reference proteome</keyword>
<keyword evidence="1" id="KW-0732">Signal</keyword>
<evidence type="ECO:0000256" key="1">
    <source>
        <dbReference type="SAM" id="SignalP"/>
    </source>
</evidence>
<sequence length="193" mass="21816">MKTIIATVLLLSALQSLSAGIIKQERSEDLNEDGTTDYWSTTYFRNDEKILERTKVHTEFNSKIVTSYINRVLLKEKTLITSMRRENSSAVTIFKAIEGIEIMQFDFDDDPKEKRLAAYAKDGSEFIELFSISEDGDLVPVTGDEYSTFVSDMGFAQKFTEAVTQGEDVEDVADIVKEYQKSKSNQTGDDNSE</sequence>
<feature type="signal peptide" evidence="1">
    <location>
        <begin position="1"/>
        <end position="18"/>
    </location>
</feature>
<proteinExistence type="predicted"/>
<feature type="chain" id="PRO_5003070852" evidence="1">
    <location>
        <begin position="19"/>
        <end position="193"/>
    </location>
</feature>
<dbReference type="AlphaFoldDB" id="D5EMC6"/>
<name>D5EMC6_CORAD</name>
<evidence type="ECO:0000313" key="2">
    <source>
        <dbReference type="EMBL" id="ADE53332.1"/>
    </source>
</evidence>